<protein>
    <submittedName>
        <fullName evidence="4">Peptidoglycan-binding LysM:Lytic transglycosylase, catalytic</fullName>
    </submittedName>
</protein>
<dbReference type="Pfam" id="PF01464">
    <property type="entry name" value="SLT"/>
    <property type="match status" value="1"/>
</dbReference>
<dbReference type="PROSITE" id="PS51782">
    <property type="entry name" value="LYSM"/>
    <property type="match status" value="2"/>
</dbReference>
<evidence type="ECO:0000256" key="2">
    <source>
        <dbReference type="SAM" id="MobiDB-lite"/>
    </source>
</evidence>
<dbReference type="SMART" id="SM00257">
    <property type="entry name" value="LysM"/>
    <property type="match status" value="2"/>
</dbReference>
<feature type="compositionally biased region" description="Basic residues" evidence="2">
    <location>
        <begin position="570"/>
        <end position="588"/>
    </location>
</feature>
<sequence length="588" mass="66863">MLPCISPELFLCYLFKKDFCLTSIDLFVFPPLKNVPLVKISFYYKIFKVLLTVLVLQLPVLPVFAVDPLSSDRAVFRKSSVSDILDSLVTATYFKDEYFTRSTRESEKFAFPANFIPQYSDSVYAARISALDRKTPFNLVYNEHVRGFIRIYAVDRRNMTAKILGLTKIYFPLFEEKLDAYNVPLEMKYLAIVESALNPTAVSSAGAKGLWQFMYGTGRMYGLQSSSFIEDRYDPEKATVAASRHLRDLYNIYGDWFLALAAYNSGPGNVNKAIRRAGGVKNYWAIWDYLPAETRGYVPAFIAVNYIMSYYNEHNIRPVEPGFLYKDIDTLRTSRMLSFDQINETIGVPMRDLQFLNPQYKLGIIPSDATGNVLRLPRKYISQFQRREQEIYAYKSPKTIEREQLLARVESLNSAFNSPNSATGKAEKIHVVQQGESLGSIARLYRTYISQLIVWNSLKDADVTPGQKLVVFGGNDSNAASGSDNTGNSSKRSSSGKKIVLRHKVKKGETLSSISRKYGITVDRISELNRLKGRRITPGQQIKVEREVDAVVSNPVRHGSRRTRIEKVQKNKKSKAVKKAPSKRRKKR</sequence>
<keyword evidence="5" id="KW-1185">Reference proteome</keyword>
<feature type="region of interest" description="Disordered" evidence="2">
    <location>
        <begin position="553"/>
        <end position="588"/>
    </location>
</feature>
<dbReference type="InterPro" id="IPR008258">
    <property type="entry name" value="Transglycosylase_SLT_dom_1"/>
</dbReference>
<organism evidence="4 5">
    <name type="scientific">Chlorobium ferrooxidans DSM 13031</name>
    <dbReference type="NCBI Taxonomy" id="377431"/>
    <lineage>
        <taxon>Bacteria</taxon>
        <taxon>Pseudomonadati</taxon>
        <taxon>Chlorobiota</taxon>
        <taxon>Chlorobiia</taxon>
        <taxon>Chlorobiales</taxon>
        <taxon>Chlorobiaceae</taxon>
        <taxon>Chlorobium/Pelodictyon group</taxon>
        <taxon>Chlorobium</taxon>
    </lineage>
</organism>
<dbReference type="PANTHER" id="PTHR37423">
    <property type="entry name" value="SOLUBLE LYTIC MUREIN TRANSGLYCOSYLASE-RELATED"/>
    <property type="match status" value="1"/>
</dbReference>
<dbReference type="Gene3D" id="1.10.530.10">
    <property type="match status" value="1"/>
</dbReference>
<dbReference type="CDD" id="cd16894">
    <property type="entry name" value="MltD-like"/>
    <property type="match status" value="1"/>
</dbReference>
<dbReference type="GO" id="GO:0008933">
    <property type="term" value="F:peptidoglycan lytic transglycosylase activity"/>
    <property type="evidence" value="ECO:0007669"/>
    <property type="project" value="InterPro"/>
</dbReference>
<dbReference type="CDD" id="cd00118">
    <property type="entry name" value="LysM"/>
    <property type="match status" value="2"/>
</dbReference>
<feature type="compositionally biased region" description="Polar residues" evidence="2">
    <location>
        <begin position="475"/>
        <end position="488"/>
    </location>
</feature>
<evidence type="ECO:0000259" key="3">
    <source>
        <dbReference type="PROSITE" id="PS51782"/>
    </source>
</evidence>
<dbReference type="PROSITE" id="PS00922">
    <property type="entry name" value="TRANSGLYCOSYLASE"/>
    <property type="match status" value="1"/>
</dbReference>
<reference evidence="4 5" key="1">
    <citation type="submission" date="2006-07" db="EMBL/GenBank/DDBJ databases">
        <title>Annotation of the draft genome assembly of Chlorobium ferroxidans DSM 13031.</title>
        <authorList>
            <consortium name="US DOE Joint Genome Institute (JGI-ORNL)"/>
            <person name="Larimer F."/>
            <person name="Land M."/>
            <person name="Hauser L."/>
        </authorList>
    </citation>
    <scope>NUCLEOTIDE SEQUENCE [LARGE SCALE GENOMIC DNA]</scope>
    <source>
        <strain evidence="4 5">DSM 13031</strain>
    </source>
</reference>
<dbReference type="GO" id="GO:0000270">
    <property type="term" value="P:peptidoglycan metabolic process"/>
    <property type="evidence" value="ECO:0007669"/>
    <property type="project" value="InterPro"/>
</dbReference>
<evidence type="ECO:0000256" key="1">
    <source>
        <dbReference type="ARBA" id="ARBA00007734"/>
    </source>
</evidence>
<dbReference type="EMBL" id="AASE01000019">
    <property type="protein sequence ID" value="EAT58475.1"/>
    <property type="molecule type" value="Genomic_DNA"/>
</dbReference>
<dbReference type="Pfam" id="PF01476">
    <property type="entry name" value="LysM"/>
    <property type="match status" value="2"/>
</dbReference>
<comment type="similarity">
    <text evidence="1">Belongs to the transglycosylase Slt family.</text>
</comment>
<dbReference type="PANTHER" id="PTHR37423:SF2">
    <property type="entry name" value="MEMBRANE-BOUND LYTIC MUREIN TRANSGLYCOSYLASE C"/>
    <property type="match status" value="1"/>
</dbReference>
<accession>Q0YQ79</accession>
<dbReference type="GO" id="GO:0016020">
    <property type="term" value="C:membrane"/>
    <property type="evidence" value="ECO:0007669"/>
    <property type="project" value="InterPro"/>
</dbReference>
<comment type="caution">
    <text evidence="4">The sequence shown here is derived from an EMBL/GenBank/DDBJ whole genome shotgun (WGS) entry which is preliminary data.</text>
</comment>
<proteinExistence type="inferred from homology"/>
<dbReference type="InterPro" id="IPR018392">
    <property type="entry name" value="LysM"/>
</dbReference>
<dbReference type="SUPFAM" id="SSF54106">
    <property type="entry name" value="LysM domain"/>
    <property type="match status" value="2"/>
</dbReference>
<dbReference type="InterPro" id="IPR023346">
    <property type="entry name" value="Lysozyme-like_dom_sf"/>
</dbReference>
<dbReference type="AlphaFoldDB" id="Q0YQ79"/>
<dbReference type="InterPro" id="IPR036779">
    <property type="entry name" value="LysM_dom_sf"/>
</dbReference>
<feature type="domain" description="LysM" evidence="3">
    <location>
        <begin position="428"/>
        <end position="471"/>
    </location>
</feature>
<dbReference type="Gene3D" id="3.10.350.10">
    <property type="entry name" value="LysM domain"/>
    <property type="match status" value="2"/>
</dbReference>
<dbReference type="SUPFAM" id="SSF53955">
    <property type="entry name" value="Lysozyme-like"/>
    <property type="match status" value="1"/>
</dbReference>
<evidence type="ECO:0000313" key="4">
    <source>
        <dbReference type="EMBL" id="EAT58475.1"/>
    </source>
</evidence>
<dbReference type="Proteomes" id="UP000004162">
    <property type="component" value="Unassembled WGS sequence"/>
</dbReference>
<name>Q0YQ79_9CHLB</name>
<feature type="compositionally biased region" description="Low complexity" evidence="2">
    <location>
        <begin position="489"/>
        <end position="498"/>
    </location>
</feature>
<dbReference type="InterPro" id="IPR000189">
    <property type="entry name" value="Transglyc_AS"/>
</dbReference>
<feature type="domain" description="LysM" evidence="3">
    <location>
        <begin position="501"/>
        <end position="544"/>
    </location>
</feature>
<evidence type="ECO:0000313" key="5">
    <source>
        <dbReference type="Proteomes" id="UP000004162"/>
    </source>
</evidence>
<gene>
    <name evidence="4" type="ORF">CferDRAFT_0482</name>
</gene>
<feature type="region of interest" description="Disordered" evidence="2">
    <location>
        <begin position="473"/>
        <end position="498"/>
    </location>
</feature>
<reference evidence="4 5" key="2">
    <citation type="submission" date="2006-07" db="EMBL/GenBank/DDBJ databases">
        <title>Sequencing of the draft genome and assembly of Chlorobium ferroxidans DSM 13031.</title>
        <authorList>
            <consortium name="US DOE Joint Genome Institute (JGI-PGF)"/>
            <person name="Copeland A."/>
            <person name="Lucas S."/>
            <person name="Lapidus A."/>
            <person name="Barry K."/>
            <person name="Glavina del Rio T."/>
            <person name="Dalin E."/>
            <person name="Tice H."/>
            <person name="Bruce D."/>
            <person name="Pitluck S."/>
            <person name="Richardson P."/>
        </authorList>
    </citation>
    <scope>NUCLEOTIDE SEQUENCE [LARGE SCALE GENOMIC DNA]</scope>
    <source>
        <strain evidence="4 5">DSM 13031</strain>
    </source>
</reference>